<dbReference type="SUPFAM" id="SSF52540">
    <property type="entry name" value="P-loop containing nucleoside triphosphate hydrolases"/>
    <property type="match status" value="1"/>
</dbReference>
<dbReference type="GO" id="GO:0015949">
    <property type="term" value="P:nucleobase-containing small molecule interconversion"/>
    <property type="evidence" value="ECO:0007669"/>
    <property type="project" value="TreeGrafter"/>
</dbReference>
<dbReference type="Pfam" id="PF02224">
    <property type="entry name" value="Cytidylate_kin"/>
    <property type="match status" value="1"/>
</dbReference>
<dbReference type="GO" id="GO:0005829">
    <property type="term" value="C:cytosol"/>
    <property type="evidence" value="ECO:0007669"/>
    <property type="project" value="TreeGrafter"/>
</dbReference>
<comment type="similarity">
    <text evidence="1 8">Belongs to the cytidylate kinase family. Type 1 subfamily.</text>
</comment>
<evidence type="ECO:0000256" key="5">
    <source>
        <dbReference type="ARBA" id="ARBA00022840"/>
    </source>
</evidence>
<sequence length="241" mass="25273">MARGELRGVVAVDGPSGTGKSTVARRLAAGFGAEYLDTGAMYRAVTLAVLRSGVDLADTDAVVEVARRAELGSGTDPEGPTIHLGAEDVAEEIRGQAVTLAVSAVSAVPRVRELLVDRQRRTIAEAVARTGGIVVEGRDIGTTVAPDAELKVFLTASAEARAQRRAAQDSAAGRAASVDATLADVRRRDGLDSSRAVSPLRRAEDAVEVDTTELDVDGVLRELAALVERRGLLPVTERSRR</sequence>
<reference evidence="10 11" key="1">
    <citation type="submission" date="2016-11" db="EMBL/GenBank/DDBJ databases">
        <authorList>
            <person name="Jaros S."/>
            <person name="Januszkiewicz K."/>
            <person name="Wedrychowicz H."/>
        </authorList>
    </citation>
    <scope>NUCLEOTIDE SEQUENCE [LARGE SCALE GENOMIC DNA]</scope>
    <source>
        <strain evidence="10 11">DSM 44523</strain>
    </source>
</reference>
<dbReference type="Gene3D" id="3.40.50.300">
    <property type="entry name" value="P-loop containing nucleotide triphosphate hydrolases"/>
    <property type="match status" value="1"/>
</dbReference>
<dbReference type="AlphaFoldDB" id="A0A1M5LEX9"/>
<dbReference type="HAMAP" id="MF_00238">
    <property type="entry name" value="Cytidyl_kinase_type1"/>
    <property type="match status" value="1"/>
</dbReference>
<dbReference type="Proteomes" id="UP000184501">
    <property type="component" value="Unassembled WGS sequence"/>
</dbReference>
<comment type="subcellular location">
    <subcellularLocation>
        <location evidence="8">Cytoplasm</location>
    </subcellularLocation>
</comment>
<dbReference type="GO" id="GO:0036431">
    <property type="term" value="F:dCMP kinase activity"/>
    <property type="evidence" value="ECO:0007669"/>
    <property type="project" value="InterPro"/>
</dbReference>
<keyword evidence="3 8" id="KW-0547">Nucleotide-binding</keyword>
<evidence type="ECO:0000256" key="6">
    <source>
        <dbReference type="ARBA" id="ARBA00047615"/>
    </source>
</evidence>
<protein>
    <recommendedName>
        <fullName evidence="8">Cytidylate kinase</fullName>
        <shortName evidence="8">CK</shortName>
        <ecNumber evidence="8">2.7.4.25</ecNumber>
    </recommendedName>
    <alternativeName>
        <fullName evidence="8">Cytidine monophosphate kinase</fullName>
        <shortName evidence="8">CMP kinase</shortName>
    </alternativeName>
</protein>
<comment type="catalytic activity">
    <reaction evidence="6 8">
        <text>dCMP + ATP = dCDP + ADP</text>
        <dbReference type="Rhea" id="RHEA:25094"/>
        <dbReference type="ChEBI" id="CHEBI:30616"/>
        <dbReference type="ChEBI" id="CHEBI:57566"/>
        <dbReference type="ChEBI" id="CHEBI:58593"/>
        <dbReference type="ChEBI" id="CHEBI:456216"/>
        <dbReference type="EC" id="2.7.4.25"/>
    </reaction>
</comment>
<keyword evidence="2 8" id="KW-0808">Transferase</keyword>
<evidence type="ECO:0000256" key="1">
    <source>
        <dbReference type="ARBA" id="ARBA00009427"/>
    </source>
</evidence>
<evidence type="ECO:0000256" key="8">
    <source>
        <dbReference type="HAMAP-Rule" id="MF_00238"/>
    </source>
</evidence>
<dbReference type="GO" id="GO:0006220">
    <property type="term" value="P:pyrimidine nucleotide metabolic process"/>
    <property type="evidence" value="ECO:0007669"/>
    <property type="project" value="UniProtKB-UniRule"/>
</dbReference>
<proteinExistence type="inferred from homology"/>
<keyword evidence="4 8" id="KW-0418">Kinase</keyword>
<dbReference type="GO" id="GO:0005524">
    <property type="term" value="F:ATP binding"/>
    <property type="evidence" value="ECO:0007669"/>
    <property type="project" value="UniProtKB-UniRule"/>
</dbReference>
<dbReference type="InterPro" id="IPR011994">
    <property type="entry name" value="Cytidylate_kinase_dom"/>
</dbReference>
<keyword evidence="5 8" id="KW-0067">ATP-binding</keyword>
<dbReference type="GO" id="GO:0036430">
    <property type="term" value="F:CMP kinase activity"/>
    <property type="evidence" value="ECO:0007669"/>
    <property type="project" value="RHEA"/>
</dbReference>
<feature type="domain" description="Cytidylate kinase" evidence="9">
    <location>
        <begin position="10"/>
        <end position="228"/>
    </location>
</feature>
<dbReference type="NCBIfam" id="TIGR00017">
    <property type="entry name" value="cmk"/>
    <property type="match status" value="1"/>
</dbReference>
<dbReference type="RefSeq" id="WP_073488767.1">
    <property type="nucleotide sequence ID" value="NZ_FQVN01000011.1"/>
</dbReference>
<dbReference type="CDD" id="cd02020">
    <property type="entry name" value="CMPK"/>
    <property type="match status" value="1"/>
</dbReference>
<dbReference type="PANTHER" id="PTHR21299">
    <property type="entry name" value="CYTIDYLATE KINASE/PANTOATE-BETA-ALANINE LIGASE"/>
    <property type="match status" value="1"/>
</dbReference>
<dbReference type="STRING" id="2017.SAMN05444320_11186"/>
<evidence type="ECO:0000256" key="3">
    <source>
        <dbReference type="ARBA" id="ARBA00022741"/>
    </source>
</evidence>
<evidence type="ECO:0000256" key="7">
    <source>
        <dbReference type="ARBA" id="ARBA00048478"/>
    </source>
</evidence>
<evidence type="ECO:0000313" key="10">
    <source>
        <dbReference type="EMBL" id="SHG63515.1"/>
    </source>
</evidence>
<dbReference type="EC" id="2.7.4.25" evidence="8"/>
<dbReference type="EMBL" id="FQVN01000011">
    <property type="protein sequence ID" value="SHG63515.1"/>
    <property type="molecule type" value="Genomic_DNA"/>
</dbReference>
<dbReference type="OrthoDB" id="9807434at2"/>
<name>A0A1M5LEX9_STRHI</name>
<dbReference type="PANTHER" id="PTHR21299:SF2">
    <property type="entry name" value="CYTIDYLATE KINASE"/>
    <property type="match status" value="1"/>
</dbReference>
<gene>
    <name evidence="8" type="primary">cmk</name>
    <name evidence="10" type="ORF">SAMN05444320_11186</name>
</gene>
<evidence type="ECO:0000256" key="4">
    <source>
        <dbReference type="ARBA" id="ARBA00022777"/>
    </source>
</evidence>
<keyword evidence="8" id="KW-0963">Cytoplasm</keyword>
<evidence type="ECO:0000313" key="11">
    <source>
        <dbReference type="Proteomes" id="UP000184501"/>
    </source>
</evidence>
<feature type="binding site" evidence="8">
    <location>
        <begin position="14"/>
        <end position="22"/>
    </location>
    <ligand>
        <name>ATP</name>
        <dbReference type="ChEBI" id="CHEBI:30616"/>
    </ligand>
</feature>
<accession>A0A1M5LEX9</accession>
<evidence type="ECO:0000256" key="2">
    <source>
        <dbReference type="ARBA" id="ARBA00022679"/>
    </source>
</evidence>
<dbReference type="InterPro" id="IPR003136">
    <property type="entry name" value="Cytidylate_kin"/>
</dbReference>
<keyword evidence="11" id="KW-1185">Reference proteome</keyword>
<organism evidence="10 11">
    <name type="scientific">Streptoalloteichus hindustanus</name>
    <dbReference type="NCBI Taxonomy" id="2017"/>
    <lineage>
        <taxon>Bacteria</taxon>
        <taxon>Bacillati</taxon>
        <taxon>Actinomycetota</taxon>
        <taxon>Actinomycetes</taxon>
        <taxon>Pseudonocardiales</taxon>
        <taxon>Pseudonocardiaceae</taxon>
        <taxon>Streptoalloteichus</taxon>
    </lineage>
</organism>
<comment type="catalytic activity">
    <reaction evidence="7 8">
        <text>CMP + ATP = CDP + ADP</text>
        <dbReference type="Rhea" id="RHEA:11600"/>
        <dbReference type="ChEBI" id="CHEBI:30616"/>
        <dbReference type="ChEBI" id="CHEBI:58069"/>
        <dbReference type="ChEBI" id="CHEBI:60377"/>
        <dbReference type="ChEBI" id="CHEBI:456216"/>
        <dbReference type="EC" id="2.7.4.25"/>
    </reaction>
</comment>
<dbReference type="InterPro" id="IPR027417">
    <property type="entry name" value="P-loop_NTPase"/>
</dbReference>
<evidence type="ECO:0000259" key="9">
    <source>
        <dbReference type="Pfam" id="PF02224"/>
    </source>
</evidence>